<dbReference type="EMBL" id="FQZP01000055">
    <property type="protein sequence ID" value="SHJ44661.1"/>
    <property type="molecule type" value="Genomic_DNA"/>
</dbReference>
<accession>A0A1M6JD58</accession>
<dbReference type="Pfam" id="PF00583">
    <property type="entry name" value="Acetyltransf_1"/>
    <property type="match status" value="1"/>
</dbReference>
<organism evidence="2 3">
    <name type="scientific">Thermoclostridium caenicola</name>
    <dbReference type="NCBI Taxonomy" id="659425"/>
    <lineage>
        <taxon>Bacteria</taxon>
        <taxon>Bacillati</taxon>
        <taxon>Bacillota</taxon>
        <taxon>Clostridia</taxon>
        <taxon>Eubacteriales</taxon>
        <taxon>Oscillospiraceae</taxon>
        <taxon>Thermoclostridium</taxon>
    </lineage>
</organism>
<keyword evidence="3" id="KW-1185">Reference proteome</keyword>
<reference evidence="2 3" key="1">
    <citation type="submission" date="2016-11" db="EMBL/GenBank/DDBJ databases">
        <authorList>
            <person name="Varghese N."/>
            <person name="Submissions S."/>
        </authorList>
    </citation>
    <scope>NUCLEOTIDE SEQUENCE [LARGE SCALE GENOMIC DNA]</scope>
    <source>
        <strain evidence="2 3">DSM 19027</strain>
    </source>
</reference>
<sequence length="151" mass="17770">MCHIRAARKHDVDELNRIACESEAYWGYDEKFMERFKEVYRITEDFICSNPTFILVEGSHVIGFYALIETHEGTELEYFYIDPRFIGKGYGKKMWERLIDYCREAGVKSFSLVTSPQAKGFYERMGAVVVGEVESLLREGRRIPRLRYEIT</sequence>
<dbReference type="OrthoDB" id="164032at2"/>
<dbReference type="Gene3D" id="3.40.630.30">
    <property type="match status" value="1"/>
</dbReference>
<evidence type="ECO:0000313" key="3">
    <source>
        <dbReference type="Proteomes" id="UP000324781"/>
    </source>
</evidence>
<proteinExistence type="predicted"/>
<dbReference type="InterPro" id="IPR000182">
    <property type="entry name" value="GNAT_dom"/>
</dbReference>
<feature type="domain" description="N-acetyltransferase" evidence="1">
    <location>
        <begin position="2"/>
        <end position="151"/>
    </location>
</feature>
<dbReference type="SUPFAM" id="SSF55729">
    <property type="entry name" value="Acyl-CoA N-acyltransferases (Nat)"/>
    <property type="match status" value="1"/>
</dbReference>
<dbReference type="GO" id="GO:0016747">
    <property type="term" value="F:acyltransferase activity, transferring groups other than amino-acyl groups"/>
    <property type="evidence" value="ECO:0007669"/>
    <property type="project" value="InterPro"/>
</dbReference>
<dbReference type="PROSITE" id="PS51186">
    <property type="entry name" value="GNAT"/>
    <property type="match status" value="1"/>
</dbReference>
<dbReference type="InterPro" id="IPR016181">
    <property type="entry name" value="Acyl_CoA_acyltransferase"/>
</dbReference>
<protein>
    <submittedName>
        <fullName evidence="2">N-acetylglutamate synthase, GNAT family</fullName>
    </submittedName>
</protein>
<gene>
    <name evidence="2" type="ORF">SAMN05444373_105520</name>
</gene>
<name>A0A1M6JD58_9FIRM</name>
<evidence type="ECO:0000313" key="2">
    <source>
        <dbReference type="EMBL" id="SHJ44661.1"/>
    </source>
</evidence>
<dbReference type="AlphaFoldDB" id="A0A1M6JD58"/>
<dbReference type="Proteomes" id="UP000324781">
    <property type="component" value="Unassembled WGS sequence"/>
</dbReference>
<evidence type="ECO:0000259" key="1">
    <source>
        <dbReference type="PROSITE" id="PS51186"/>
    </source>
</evidence>
<dbReference type="RefSeq" id="WP_149679463.1">
    <property type="nucleotide sequence ID" value="NZ_FQZP01000055.1"/>
</dbReference>
<dbReference type="CDD" id="cd04301">
    <property type="entry name" value="NAT_SF"/>
    <property type="match status" value="1"/>
</dbReference>